<proteinExistence type="predicted"/>
<keyword evidence="2" id="KW-1185">Reference proteome</keyword>
<dbReference type="RefSeq" id="WP_307238739.1">
    <property type="nucleotide sequence ID" value="NZ_JAUSQZ010000001.1"/>
</dbReference>
<accession>A0ABT9NZF9</accession>
<gene>
    <name evidence="1" type="ORF">J2S57_000949</name>
</gene>
<sequence>MTDTKPRRTRRDRTDRATFRQGVTTARELEQLGLAPLLAVVRSGRWTARICQPTVLDDIVIAVSHDSTNSSAFTLAISRTDAIDLGEALIDLRNHEPPAP</sequence>
<organism evidence="1 2">
    <name type="scientific">Kineosporia succinea</name>
    <dbReference type="NCBI Taxonomy" id="84632"/>
    <lineage>
        <taxon>Bacteria</taxon>
        <taxon>Bacillati</taxon>
        <taxon>Actinomycetota</taxon>
        <taxon>Actinomycetes</taxon>
        <taxon>Kineosporiales</taxon>
        <taxon>Kineosporiaceae</taxon>
        <taxon>Kineosporia</taxon>
    </lineage>
</organism>
<dbReference type="Proteomes" id="UP001235712">
    <property type="component" value="Unassembled WGS sequence"/>
</dbReference>
<evidence type="ECO:0000313" key="1">
    <source>
        <dbReference type="EMBL" id="MDP9825200.1"/>
    </source>
</evidence>
<evidence type="ECO:0000313" key="2">
    <source>
        <dbReference type="Proteomes" id="UP001235712"/>
    </source>
</evidence>
<dbReference type="EMBL" id="JAUSQZ010000001">
    <property type="protein sequence ID" value="MDP9825200.1"/>
    <property type="molecule type" value="Genomic_DNA"/>
</dbReference>
<reference evidence="1 2" key="1">
    <citation type="submission" date="2023-07" db="EMBL/GenBank/DDBJ databases">
        <title>Sequencing the genomes of 1000 actinobacteria strains.</title>
        <authorList>
            <person name="Klenk H.-P."/>
        </authorList>
    </citation>
    <scope>NUCLEOTIDE SEQUENCE [LARGE SCALE GENOMIC DNA]</scope>
    <source>
        <strain evidence="1 2">DSM 44388</strain>
    </source>
</reference>
<name>A0ABT9NZF9_9ACTN</name>
<protein>
    <submittedName>
        <fullName evidence="1">Uncharacterized protein</fullName>
    </submittedName>
</protein>
<comment type="caution">
    <text evidence="1">The sequence shown here is derived from an EMBL/GenBank/DDBJ whole genome shotgun (WGS) entry which is preliminary data.</text>
</comment>